<dbReference type="PATRIC" id="fig|743722.3.peg.25"/>
<dbReference type="AlphaFoldDB" id="F4CDX2"/>
<dbReference type="HOGENOM" id="CLU_3239763_0_0_10"/>
<organism evidence="1">
    <name type="scientific">Sphingobacterium sp. (strain 21)</name>
    <dbReference type="NCBI Taxonomy" id="743722"/>
    <lineage>
        <taxon>Bacteria</taxon>
        <taxon>Pseudomonadati</taxon>
        <taxon>Bacteroidota</taxon>
        <taxon>Sphingobacteriia</taxon>
        <taxon>Sphingobacteriales</taxon>
        <taxon>Sphingobacteriaceae</taxon>
        <taxon>Sphingobacterium</taxon>
    </lineage>
</organism>
<proteinExistence type="predicted"/>
<dbReference type="EMBL" id="CP002584">
    <property type="protein sequence ID" value="ADZ76616.1"/>
    <property type="molecule type" value="Genomic_DNA"/>
</dbReference>
<sequence length="43" mass="5131">MPKSLLRDDMILELNDKDSVKPNCFENPQLTENFIKFLFLMEL</sequence>
<protein>
    <submittedName>
        <fullName evidence="1">Uncharacterized protein</fullName>
    </submittedName>
</protein>
<dbReference type="STRING" id="743722.Sph21_0023"/>
<reference evidence="1" key="1">
    <citation type="submission" date="2011-03" db="EMBL/GenBank/DDBJ databases">
        <title>Complete sequence of Sphingobacterium sp. 21.</title>
        <authorList>
            <consortium name="US DOE Joint Genome Institute"/>
            <person name="Lucas S."/>
            <person name="Copeland A."/>
            <person name="Lapidus A."/>
            <person name="Cheng J.-F."/>
            <person name="Goodwin L."/>
            <person name="Pitluck S."/>
            <person name="Davenport K."/>
            <person name="Detter J.C."/>
            <person name="Han C."/>
            <person name="Tapia R."/>
            <person name="Land M."/>
            <person name="Hauser L."/>
            <person name="Kyrpides N."/>
            <person name="Ivanova N."/>
            <person name="Ovchinnikova G."/>
            <person name="Pagani I."/>
            <person name="Siebers A.K."/>
            <person name="Allgaier M."/>
            <person name="Thelen M.P."/>
            <person name="Hugenholtz P."/>
            <person name="Woyke T."/>
        </authorList>
    </citation>
    <scope>NUCLEOTIDE SEQUENCE</scope>
    <source>
        <strain evidence="1">21</strain>
    </source>
</reference>
<evidence type="ECO:0000313" key="1">
    <source>
        <dbReference type="EMBL" id="ADZ76616.1"/>
    </source>
</evidence>
<dbReference type="KEGG" id="shg:Sph21_0023"/>
<accession>F4CDX2</accession>
<name>F4CDX2_SPHS2</name>
<gene>
    <name evidence="1" type="ordered locus">Sph21_0023</name>
</gene>